<dbReference type="NCBIfam" id="TIGR00556">
    <property type="entry name" value="pantethn_trn"/>
    <property type="match status" value="1"/>
</dbReference>
<evidence type="ECO:0000259" key="6">
    <source>
        <dbReference type="Pfam" id="PF01648"/>
    </source>
</evidence>
<evidence type="ECO:0000256" key="2">
    <source>
        <dbReference type="ARBA" id="ARBA00010990"/>
    </source>
</evidence>
<evidence type="ECO:0000256" key="1">
    <source>
        <dbReference type="ARBA" id="ARBA00001946"/>
    </source>
</evidence>
<dbReference type="GO" id="GO:0000287">
    <property type="term" value="F:magnesium ion binding"/>
    <property type="evidence" value="ECO:0007669"/>
    <property type="project" value="InterPro"/>
</dbReference>
<dbReference type="GO" id="GO:0008897">
    <property type="term" value="F:holo-[acyl-carrier-protein] synthase activity"/>
    <property type="evidence" value="ECO:0007669"/>
    <property type="project" value="InterPro"/>
</dbReference>
<dbReference type="Gene3D" id="3.90.470.20">
    <property type="entry name" value="4'-phosphopantetheinyl transferase domain"/>
    <property type="match status" value="2"/>
</dbReference>
<dbReference type="AlphaFoldDB" id="A0A9X5GTZ0"/>
<dbReference type="InterPro" id="IPR004568">
    <property type="entry name" value="Ppantetheine-prot_Trfase_dom"/>
</dbReference>
<comment type="cofactor">
    <cofactor evidence="1">
        <name>Mg(2+)</name>
        <dbReference type="ChEBI" id="CHEBI:18420"/>
    </cofactor>
</comment>
<accession>A0A9X5GTZ0</accession>
<name>A0A9X5GTZ0_9FIRM</name>
<keyword evidence="3 7" id="KW-0808">Transferase</keyword>
<proteinExistence type="inferred from homology"/>
<reference evidence="7" key="1">
    <citation type="submission" date="2018-09" db="EMBL/GenBank/DDBJ databases">
        <title>Murine metabolic-syndrome-specific gut microbial biobank.</title>
        <authorList>
            <person name="Liu C."/>
        </authorList>
    </citation>
    <scope>NUCLEOTIDE SEQUENCE</scope>
    <source>
        <strain evidence="7">D42-62</strain>
    </source>
</reference>
<keyword evidence="5" id="KW-0460">Magnesium</keyword>
<dbReference type="InterPro" id="IPR008278">
    <property type="entry name" value="4-PPantetheinyl_Trfase_dom"/>
</dbReference>
<comment type="similarity">
    <text evidence="2">Belongs to the P-Pant transferase superfamily. Gsp/Sfp/HetI/AcpT family.</text>
</comment>
<dbReference type="GO" id="GO:0019878">
    <property type="term" value="P:lysine biosynthetic process via aminoadipic acid"/>
    <property type="evidence" value="ECO:0007669"/>
    <property type="project" value="TreeGrafter"/>
</dbReference>
<dbReference type="Proteomes" id="UP001154420">
    <property type="component" value="Unassembled WGS sequence"/>
</dbReference>
<dbReference type="GO" id="GO:0005829">
    <property type="term" value="C:cytosol"/>
    <property type="evidence" value="ECO:0007669"/>
    <property type="project" value="TreeGrafter"/>
</dbReference>
<dbReference type="PANTHER" id="PTHR12215:SF10">
    <property type="entry name" value="L-AMINOADIPATE-SEMIALDEHYDE DEHYDROGENASE-PHOSPHOPANTETHEINYL TRANSFERASE"/>
    <property type="match status" value="1"/>
</dbReference>
<feature type="domain" description="4'-phosphopantetheinyl transferase" evidence="6">
    <location>
        <begin position="106"/>
        <end position="176"/>
    </location>
</feature>
<keyword evidence="8" id="KW-1185">Reference proteome</keyword>
<gene>
    <name evidence="7" type="ORF">D5281_19365</name>
</gene>
<dbReference type="RefSeq" id="WP_160561689.1">
    <property type="nucleotide sequence ID" value="NZ_QZDT01000046.1"/>
</dbReference>
<evidence type="ECO:0000313" key="7">
    <source>
        <dbReference type="EMBL" id="NBJ94674.1"/>
    </source>
</evidence>
<evidence type="ECO:0000256" key="4">
    <source>
        <dbReference type="ARBA" id="ARBA00022723"/>
    </source>
</evidence>
<evidence type="ECO:0000256" key="5">
    <source>
        <dbReference type="ARBA" id="ARBA00022842"/>
    </source>
</evidence>
<dbReference type="GO" id="GO:0006633">
    <property type="term" value="P:fatty acid biosynthetic process"/>
    <property type="evidence" value="ECO:0007669"/>
    <property type="project" value="InterPro"/>
</dbReference>
<evidence type="ECO:0000256" key="3">
    <source>
        <dbReference type="ARBA" id="ARBA00022679"/>
    </source>
</evidence>
<sequence length="221" mass="25603">MITVYYTEVFTHLKENDYRFYLNKMEEERRKKLLLIKKESGRLQSLTAGSLLHFSLCEQIGDEKKSPSFSVEYGENGKPYLSEHPDLHFNLSHSGSYVCCALGDRPVGVDIQKITDVKKGLAERFFTEEDNRKLHQCSEKERKELFFRMWSIKESFIKLTGKGIAGGLDTFEIDWAENLILDREKKDPIAHFMVCNNLAGYSACVCSWTPMGDVVWKRVRI</sequence>
<comment type="caution">
    <text evidence="7">The sequence shown here is derived from an EMBL/GenBank/DDBJ whole genome shotgun (WGS) entry which is preliminary data.</text>
</comment>
<dbReference type="InterPro" id="IPR037143">
    <property type="entry name" value="4-PPantetheinyl_Trfase_dom_sf"/>
</dbReference>
<dbReference type="OrthoDB" id="9808281at2"/>
<dbReference type="Pfam" id="PF01648">
    <property type="entry name" value="ACPS"/>
    <property type="match status" value="1"/>
</dbReference>
<dbReference type="PANTHER" id="PTHR12215">
    <property type="entry name" value="PHOSPHOPANTETHEINE TRANSFERASE"/>
    <property type="match status" value="1"/>
</dbReference>
<protein>
    <submittedName>
        <fullName evidence="7">4'-phosphopantetheinyl transferase superfamily protein</fullName>
    </submittedName>
</protein>
<dbReference type="EMBL" id="QZDT01000046">
    <property type="protein sequence ID" value="NBJ94674.1"/>
    <property type="molecule type" value="Genomic_DNA"/>
</dbReference>
<dbReference type="InterPro" id="IPR050559">
    <property type="entry name" value="P-Pant_transferase_sf"/>
</dbReference>
<evidence type="ECO:0000313" key="8">
    <source>
        <dbReference type="Proteomes" id="UP001154420"/>
    </source>
</evidence>
<organism evidence="7 8">
    <name type="scientific">Parablautia muri</name>
    <dbReference type="NCBI Taxonomy" id="2320879"/>
    <lineage>
        <taxon>Bacteria</taxon>
        <taxon>Bacillati</taxon>
        <taxon>Bacillota</taxon>
        <taxon>Clostridia</taxon>
        <taxon>Lachnospirales</taxon>
        <taxon>Lachnospiraceae</taxon>
        <taxon>Parablautia</taxon>
    </lineage>
</organism>
<keyword evidence="4" id="KW-0479">Metal-binding</keyword>
<dbReference type="SUPFAM" id="SSF56214">
    <property type="entry name" value="4'-phosphopantetheinyl transferase"/>
    <property type="match status" value="2"/>
</dbReference>